<reference evidence="1" key="1">
    <citation type="submission" date="2021-01" db="EMBL/GenBank/DDBJ databases">
        <title>Draft genome of Pantoea agglomerans Eh 335.</title>
        <authorList>
            <person name="Emsley S.A."/>
            <person name="Oline D.K."/>
            <person name="Saw J.H."/>
            <person name="Ushijima B."/>
            <person name="Videau P."/>
            <person name="Koyack M.J."/>
        </authorList>
    </citation>
    <scope>NUCLEOTIDE SEQUENCE</scope>
    <source>
        <strain evidence="1">Eh 335</strain>
    </source>
</reference>
<evidence type="ECO:0000313" key="1">
    <source>
        <dbReference type="EMBL" id="MBK4724216.1"/>
    </source>
</evidence>
<name>A0ACC5RHN3_ENTAG</name>
<keyword evidence="2" id="KW-1185">Reference proteome</keyword>
<proteinExistence type="predicted"/>
<organism evidence="1 2">
    <name type="scientific">Enterobacter agglomerans</name>
    <name type="common">Erwinia herbicola</name>
    <name type="synonym">Pantoea agglomerans</name>
    <dbReference type="NCBI Taxonomy" id="549"/>
    <lineage>
        <taxon>Bacteria</taxon>
        <taxon>Pseudomonadati</taxon>
        <taxon>Pseudomonadota</taxon>
        <taxon>Gammaproteobacteria</taxon>
        <taxon>Enterobacterales</taxon>
        <taxon>Erwiniaceae</taxon>
        <taxon>Pantoea</taxon>
        <taxon>Pantoea agglomerans group</taxon>
    </lineage>
</organism>
<sequence length="1041" mass="115377">MTRQLLFILLLCVSSVSASLRPISSIALPQEMMPLASPAAESLKNLRVGVLVGGGSPWSMVVGNDLYGINADYLVALQQTSGLSMNVQGFNRLPDMLAALQQGKVDVLFGVPQHPLPPGISATQPWFSSPLRIYRNRNNLRPVMFNSSEARISVSRDTLARVNPDFVQQHRWQIVDSDVQALSGLLNQHSDYVVADETSAGFLLGQLQQGEVYQLASPLDPGVLQIRAMTRSPALTQQLDSAIRQLPMEVVNGIQARWSSALPRYQDSNTARLTPMERNWIAQHPTIIYAAVSDDYPWSYRNASGQPAGYSVDLLNSIGQLTGLRFQPYWVSNAQQAGTLVAQGRALIQLTLPLTGNDAMLNNTQPVWRALWGVYVRPSEQNISGWPDLNGKRIGVKHGDIASRLLPAGSEPQVFDDTTRLYDALASGQIDALVDNVLSARWRIQSRYVNTLQLTFTAGDTAWPITLGIAPDQPLLRALLNNSLQQIPAESWQRLRENWGSTPESVDDGYQGAMRPISLFVLVAALFAIVFLLILLLRRYLDQRRERQQRRQLEQEREVAQRENRMKSQFLATVSHELRTPMQAVLGLLELEVAQQPQRHNLSLIYSSAASLLTLLNDLQDHARVESNSFSLVPRPLEPESWLKHLAVFYPPLIRRNGPQLKVSALTALPAWVLIDGERLQQIANNLMGNAIKFTLQGEIHLTLAAQEDPPRLCLRVADTGSGIPLAEQQRLFEPWYQTPSGRQLSVQGSGLGLSICREIVSRMGGTIDLQSAPGEGTSVSVTLPWQVINPPQPAATQARPVAAMTHHLRAAIIDDHPTNLLVMQQQLAHCGIQADTFGDGRALLDAAKQVQWDLLFIDFSMPRPDGLTLAKILRRSERHQPHRTRIVLCSADAQILNHPQAQQVADHLLLKPVSLPDIAALLQADAPDLFADIAQRLNQLAHHDAHYFQRLCQTLSETLARDIEAMNHAVAAEAWPALESAAHRMKGSWLLLGYSEGERLCQQIMEAVKNHQSPKSALNLLISLSDKLLTQLESYGSQPR</sequence>
<gene>
    <name evidence="1" type="ORF">JJL49_03075</name>
</gene>
<comment type="caution">
    <text evidence="1">The sequence shown here is derived from an EMBL/GenBank/DDBJ whole genome shotgun (WGS) entry which is preliminary data.</text>
</comment>
<protein>
    <submittedName>
        <fullName evidence="1">Transporter substrate-binding domain-containing protein</fullName>
    </submittedName>
</protein>
<dbReference type="Proteomes" id="UP000633731">
    <property type="component" value="Unassembled WGS sequence"/>
</dbReference>
<evidence type="ECO:0000313" key="2">
    <source>
        <dbReference type="Proteomes" id="UP000633731"/>
    </source>
</evidence>
<dbReference type="EMBL" id="JAEOXF010000001">
    <property type="protein sequence ID" value="MBK4724216.1"/>
    <property type="molecule type" value="Genomic_DNA"/>
</dbReference>
<accession>A0ACC5RHN3</accession>